<dbReference type="PANTHER" id="PTHR33751">
    <property type="entry name" value="CBB3-TYPE CYTOCHROME C OXIDASE SUBUNIT FIXP"/>
    <property type="match status" value="1"/>
</dbReference>
<keyword evidence="7 9" id="KW-0408">Iron</keyword>
<dbReference type="InterPro" id="IPR024167">
    <property type="entry name" value="Cytochrome_c4-like"/>
</dbReference>
<dbReference type="Pfam" id="PF00034">
    <property type="entry name" value="Cytochrom_C"/>
    <property type="match status" value="2"/>
</dbReference>
<evidence type="ECO:0000256" key="9">
    <source>
        <dbReference type="PIRSR" id="PIRSR000005-2"/>
    </source>
</evidence>
<feature type="binding site" description="covalent" evidence="8">
    <location>
        <position position="48"/>
    </location>
    <ligand>
        <name>heme c</name>
        <dbReference type="ChEBI" id="CHEBI:61717"/>
        <label>1</label>
    </ligand>
</feature>
<feature type="binding site" description="covalent" evidence="8">
    <location>
        <position position="145"/>
    </location>
    <ligand>
        <name>heme c</name>
        <dbReference type="ChEBI" id="CHEBI:61717"/>
        <label>2</label>
    </ligand>
</feature>
<evidence type="ECO:0000259" key="11">
    <source>
        <dbReference type="PROSITE" id="PS51007"/>
    </source>
</evidence>
<organism evidence="12 13">
    <name type="scientific">Methylobacillus rhizosphaerae</name>
    <dbReference type="NCBI Taxonomy" id="551994"/>
    <lineage>
        <taxon>Bacteria</taxon>
        <taxon>Pseudomonadati</taxon>
        <taxon>Pseudomonadota</taxon>
        <taxon>Betaproteobacteria</taxon>
        <taxon>Nitrosomonadales</taxon>
        <taxon>Methylophilaceae</taxon>
        <taxon>Methylobacillus</taxon>
    </lineage>
</organism>
<dbReference type="InterPro" id="IPR009056">
    <property type="entry name" value="Cyt_c-like_dom"/>
</dbReference>
<name>A0A238Z4U5_9PROT</name>
<dbReference type="GO" id="GO:0005506">
    <property type="term" value="F:iron ion binding"/>
    <property type="evidence" value="ECO:0007669"/>
    <property type="project" value="InterPro"/>
</dbReference>
<evidence type="ECO:0000256" key="1">
    <source>
        <dbReference type="ARBA" id="ARBA00004418"/>
    </source>
</evidence>
<keyword evidence="4 9" id="KW-0479">Metal-binding</keyword>
<dbReference type="GO" id="GO:0020037">
    <property type="term" value="F:heme binding"/>
    <property type="evidence" value="ECO:0007669"/>
    <property type="project" value="InterPro"/>
</dbReference>
<evidence type="ECO:0000313" key="12">
    <source>
        <dbReference type="EMBL" id="SNR78376.1"/>
    </source>
</evidence>
<feature type="chain" id="PRO_5013167424" evidence="10">
    <location>
        <begin position="25"/>
        <end position="211"/>
    </location>
</feature>
<dbReference type="PANTHER" id="PTHR33751:SF9">
    <property type="entry name" value="CYTOCHROME C4"/>
    <property type="match status" value="1"/>
</dbReference>
<reference evidence="13" key="1">
    <citation type="submission" date="2017-06" db="EMBL/GenBank/DDBJ databases">
        <authorList>
            <person name="Varghese N."/>
            <person name="Submissions S."/>
        </authorList>
    </citation>
    <scope>NUCLEOTIDE SEQUENCE [LARGE SCALE GENOMIC DNA]</scope>
    <source>
        <strain evidence="13">Ca-68</strain>
    </source>
</reference>
<keyword evidence="2" id="KW-0813">Transport</keyword>
<gene>
    <name evidence="12" type="ORF">SAMN05192560_1048</name>
</gene>
<protein>
    <submittedName>
        <fullName evidence="12">Cytochrome c553</fullName>
    </submittedName>
</protein>
<comment type="PTM">
    <text evidence="8">Binds 2 heme c groups covalently per subunit.</text>
</comment>
<dbReference type="InterPro" id="IPR036909">
    <property type="entry name" value="Cyt_c-like_dom_sf"/>
</dbReference>
<dbReference type="PIRSF" id="PIRSF000005">
    <property type="entry name" value="Cytochrome_c4"/>
    <property type="match status" value="1"/>
</dbReference>
<dbReference type="Proteomes" id="UP000198305">
    <property type="component" value="Unassembled WGS sequence"/>
</dbReference>
<feature type="binding site" description="axial binding residue" evidence="9">
    <location>
        <position position="88"/>
    </location>
    <ligand>
        <name>heme c</name>
        <dbReference type="ChEBI" id="CHEBI:61717"/>
        <label>1</label>
    </ligand>
    <ligandPart>
        <name>Fe</name>
        <dbReference type="ChEBI" id="CHEBI:18248"/>
    </ligandPart>
</feature>
<accession>A0A238Z4U5</accession>
<keyword evidence="3 8" id="KW-0349">Heme</keyword>
<keyword evidence="6" id="KW-0249">Electron transport</keyword>
<evidence type="ECO:0000256" key="4">
    <source>
        <dbReference type="ARBA" id="ARBA00022723"/>
    </source>
</evidence>
<feature type="domain" description="Cytochrome c" evidence="11">
    <location>
        <begin position="121"/>
        <end position="211"/>
    </location>
</feature>
<feature type="binding site" description="axial binding residue" evidence="9">
    <location>
        <position position="146"/>
    </location>
    <ligand>
        <name>heme c</name>
        <dbReference type="ChEBI" id="CHEBI:61717"/>
        <label>2</label>
    </ligand>
    <ligandPart>
        <name>Fe</name>
        <dbReference type="ChEBI" id="CHEBI:18248"/>
    </ligandPart>
</feature>
<proteinExistence type="predicted"/>
<evidence type="ECO:0000256" key="2">
    <source>
        <dbReference type="ARBA" id="ARBA00022448"/>
    </source>
</evidence>
<dbReference type="RefSeq" id="WP_089375179.1">
    <property type="nucleotide sequence ID" value="NZ_FZOA01000004.1"/>
</dbReference>
<dbReference type="SUPFAM" id="SSF46626">
    <property type="entry name" value="Cytochrome c"/>
    <property type="match status" value="2"/>
</dbReference>
<evidence type="ECO:0000256" key="8">
    <source>
        <dbReference type="PIRSR" id="PIRSR000005-1"/>
    </source>
</evidence>
<dbReference type="AlphaFoldDB" id="A0A238Z4U5"/>
<comment type="subcellular location">
    <subcellularLocation>
        <location evidence="1">Periplasm</location>
    </subcellularLocation>
</comment>
<dbReference type="OrthoDB" id="9773456at2"/>
<evidence type="ECO:0000256" key="6">
    <source>
        <dbReference type="ARBA" id="ARBA00022982"/>
    </source>
</evidence>
<feature type="binding site" description="axial binding residue" evidence="9">
    <location>
        <position position="49"/>
    </location>
    <ligand>
        <name>heme c</name>
        <dbReference type="ChEBI" id="CHEBI:61717"/>
        <label>1</label>
    </ligand>
    <ligandPart>
        <name>Fe</name>
        <dbReference type="ChEBI" id="CHEBI:18248"/>
    </ligandPart>
</feature>
<dbReference type="InterPro" id="IPR050597">
    <property type="entry name" value="Cytochrome_c_Oxidase_Subunit"/>
</dbReference>
<dbReference type="GO" id="GO:0042597">
    <property type="term" value="C:periplasmic space"/>
    <property type="evidence" value="ECO:0007669"/>
    <property type="project" value="UniProtKB-SubCell"/>
</dbReference>
<sequence>MDLRKYAALIMGVMMVAGVAVSHAETDDDEEDDVVSNVPAQAQICAGCHGPDGNSLVPMFPKIAGQHPEYLEKQLKNIKENVRVSPVMAGIVATLNDEDMTILATHFAEQPARPTPSVSNGPGSIGEKIFQTGIPGAGVPACASCHGANGQGIAPGFPRLAGQHANYVTTQVQAFRDDQRKNDAAKMMRMVAAKMTDADIAAVADYIQGLK</sequence>
<feature type="binding site" description="covalent" evidence="8">
    <location>
        <position position="45"/>
    </location>
    <ligand>
        <name>heme c</name>
        <dbReference type="ChEBI" id="CHEBI:61717"/>
        <label>1</label>
    </ligand>
</feature>
<evidence type="ECO:0000256" key="5">
    <source>
        <dbReference type="ARBA" id="ARBA00022764"/>
    </source>
</evidence>
<keyword evidence="10" id="KW-0732">Signal</keyword>
<dbReference type="Gene3D" id="1.10.760.10">
    <property type="entry name" value="Cytochrome c-like domain"/>
    <property type="match status" value="2"/>
</dbReference>
<feature type="domain" description="Cytochrome c" evidence="11">
    <location>
        <begin position="26"/>
        <end position="111"/>
    </location>
</feature>
<feature type="binding site" description="covalent" evidence="8">
    <location>
        <position position="142"/>
    </location>
    <ligand>
        <name>heme c</name>
        <dbReference type="ChEBI" id="CHEBI:61717"/>
        <label>2</label>
    </ligand>
</feature>
<feature type="binding site" description="axial binding residue" evidence="9">
    <location>
        <position position="188"/>
    </location>
    <ligand>
        <name>heme c</name>
        <dbReference type="ChEBI" id="CHEBI:61717"/>
        <label>2</label>
    </ligand>
    <ligandPart>
        <name>Fe</name>
        <dbReference type="ChEBI" id="CHEBI:18248"/>
    </ligandPart>
</feature>
<keyword evidence="13" id="KW-1185">Reference proteome</keyword>
<dbReference type="EMBL" id="FZOA01000004">
    <property type="protein sequence ID" value="SNR78376.1"/>
    <property type="molecule type" value="Genomic_DNA"/>
</dbReference>
<feature type="signal peptide" evidence="10">
    <location>
        <begin position="1"/>
        <end position="24"/>
    </location>
</feature>
<evidence type="ECO:0000256" key="3">
    <source>
        <dbReference type="ARBA" id="ARBA00022617"/>
    </source>
</evidence>
<dbReference type="PROSITE" id="PS51007">
    <property type="entry name" value="CYTC"/>
    <property type="match status" value="2"/>
</dbReference>
<evidence type="ECO:0000256" key="10">
    <source>
        <dbReference type="SAM" id="SignalP"/>
    </source>
</evidence>
<evidence type="ECO:0000256" key="7">
    <source>
        <dbReference type="ARBA" id="ARBA00023004"/>
    </source>
</evidence>
<keyword evidence="5" id="KW-0574">Periplasm</keyword>
<dbReference type="GO" id="GO:0009055">
    <property type="term" value="F:electron transfer activity"/>
    <property type="evidence" value="ECO:0007669"/>
    <property type="project" value="InterPro"/>
</dbReference>
<evidence type="ECO:0000313" key="13">
    <source>
        <dbReference type="Proteomes" id="UP000198305"/>
    </source>
</evidence>